<evidence type="ECO:0000313" key="4">
    <source>
        <dbReference type="Proteomes" id="UP000028492"/>
    </source>
</evidence>
<dbReference type="eggNOG" id="ENOG502ZG3E">
    <property type="taxonomic scope" value="Bacteria"/>
</dbReference>
<dbReference type="AlphaFoldDB" id="A0A075UQZ5"/>
<gene>
    <name evidence="3" type="ORF">AJAP_18760</name>
</gene>
<evidence type="ECO:0000256" key="1">
    <source>
        <dbReference type="SAM" id="SignalP"/>
    </source>
</evidence>
<feature type="domain" description="Streptomyces killer toxin-like beta/gamma crystallin" evidence="2">
    <location>
        <begin position="46"/>
        <end position="114"/>
    </location>
</feature>
<protein>
    <submittedName>
        <fullName evidence="3">Conserved putative secreted protein</fullName>
    </submittedName>
</protein>
<dbReference type="KEGG" id="aja:AJAP_18760"/>
<feature type="signal peptide" evidence="1">
    <location>
        <begin position="1"/>
        <end position="29"/>
    </location>
</feature>
<reference evidence="3 4" key="1">
    <citation type="journal article" date="2014" name="J. Biotechnol.">
        <title>Complete genome sequence of the actinobacterium Amycolatopsis japonica MG417-CF17(T) (=DSM 44213T) producing (S,S)-N,N'-ethylenediaminedisuccinic acid.</title>
        <authorList>
            <person name="Stegmann E."/>
            <person name="Albersmeier A."/>
            <person name="Spohn M."/>
            <person name="Gert H."/>
            <person name="Weber T."/>
            <person name="Wohlleben W."/>
            <person name="Kalinowski J."/>
            <person name="Ruckert C."/>
        </authorList>
    </citation>
    <scope>NUCLEOTIDE SEQUENCE [LARGE SCALE GENOMIC DNA]</scope>
    <source>
        <strain evidence="4">MG417-CF17 (DSM 44213)</strain>
    </source>
</reference>
<dbReference type="RefSeq" id="WP_038513360.1">
    <property type="nucleotide sequence ID" value="NZ_CP008953.1"/>
</dbReference>
<sequence>MRKSAKRLSVVGAAALGLLVAVPASPAFAIDQVACGNRDDFVKLDISFGNGMGTNRCFANGGVTGTDIGGVYNVTSGNNKVTVNYERNGRYESSTLGYWQGVGFAGTVRVYEVRIW</sequence>
<accession>A0A075UQZ5</accession>
<keyword evidence="4" id="KW-1185">Reference proteome</keyword>
<dbReference type="EMBL" id="CP008953">
    <property type="protein sequence ID" value="AIG76617.1"/>
    <property type="molecule type" value="Genomic_DNA"/>
</dbReference>
<organism evidence="3 4">
    <name type="scientific">Amycolatopsis japonica</name>
    <dbReference type="NCBI Taxonomy" id="208439"/>
    <lineage>
        <taxon>Bacteria</taxon>
        <taxon>Bacillati</taxon>
        <taxon>Actinomycetota</taxon>
        <taxon>Actinomycetes</taxon>
        <taxon>Pseudonocardiales</taxon>
        <taxon>Pseudonocardiaceae</taxon>
        <taxon>Amycolatopsis</taxon>
        <taxon>Amycolatopsis japonica group</taxon>
    </lineage>
</organism>
<feature type="chain" id="PRO_5001710031" evidence="1">
    <location>
        <begin position="30"/>
        <end position="116"/>
    </location>
</feature>
<dbReference type="InterPro" id="IPR015161">
    <property type="entry name" value="Sklp_toxin_b/g_crystallin"/>
</dbReference>
<dbReference type="InterPro" id="IPR011024">
    <property type="entry name" value="G_crystallin-like"/>
</dbReference>
<dbReference type="Pfam" id="PF09076">
    <property type="entry name" value="Crystall_2"/>
    <property type="match status" value="1"/>
</dbReference>
<dbReference type="STRING" id="208439.AJAP_18760"/>
<evidence type="ECO:0000313" key="3">
    <source>
        <dbReference type="EMBL" id="AIG76617.1"/>
    </source>
</evidence>
<dbReference type="SUPFAM" id="SSF49695">
    <property type="entry name" value="gamma-Crystallin-like"/>
    <property type="match status" value="1"/>
</dbReference>
<dbReference type="InterPro" id="IPR015791">
    <property type="entry name" value="Antimic/Inh_G_crystallin-like"/>
</dbReference>
<dbReference type="HOGENOM" id="CLU_2091574_0_0_11"/>
<evidence type="ECO:0000259" key="2">
    <source>
        <dbReference type="Pfam" id="PF09076"/>
    </source>
</evidence>
<dbReference type="Proteomes" id="UP000028492">
    <property type="component" value="Chromosome"/>
</dbReference>
<name>A0A075UQZ5_9PSEU</name>
<dbReference type="Gene3D" id="2.60.20.30">
    <property type="match status" value="1"/>
</dbReference>
<proteinExistence type="predicted"/>
<keyword evidence="1" id="KW-0732">Signal</keyword>